<comment type="catalytic activity">
    <reaction evidence="1 7">
        <text>Cleavage of hydrophobic, N-terminal signal or leader sequences from secreted and periplasmic proteins.</text>
        <dbReference type="EC" id="3.4.21.89"/>
    </reaction>
</comment>
<evidence type="ECO:0000313" key="10">
    <source>
        <dbReference type="Proteomes" id="UP000051439"/>
    </source>
</evidence>
<keyword evidence="7" id="KW-1133">Transmembrane helix</keyword>
<dbReference type="NCBIfam" id="TIGR02227">
    <property type="entry name" value="sigpep_I_bact"/>
    <property type="match status" value="1"/>
</dbReference>
<reference evidence="9 10" key="1">
    <citation type="journal article" date="2015" name="Genome Announc.">
        <title>Expanding the biotechnology potential of lactobacilli through comparative genomics of 213 strains and associated genera.</title>
        <authorList>
            <person name="Sun Z."/>
            <person name="Harris H.M."/>
            <person name="McCann A."/>
            <person name="Guo C."/>
            <person name="Argimon S."/>
            <person name="Zhang W."/>
            <person name="Yang X."/>
            <person name="Jeffery I.B."/>
            <person name="Cooney J.C."/>
            <person name="Kagawa T.F."/>
            <person name="Liu W."/>
            <person name="Song Y."/>
            <person name="Salvetti E."/>
            <person name="Wrobel A."/>
            <person name="Rasinkangas P."/>
            <person name="Parkhill J."/>
            <person name="Rea M.C."/>
            <person name="O'Sullivan O."/>
            <person name="Ritari J."/>
            <person name="Douillard F.P."/>
            <person name="Paul Ross R."/>
            <person name="Yang R."/>
            <person name="Briner A.E."/>
            <person name="Felis G.E."/>
            <person name="de Vos W.M."/>
            <person name="Barrangou R."/>
            <person name="Klaenhammer T.R."/>
            <person name="Caufield P.W."/>
            <person name="Cui Y."/>
            <person name="Zhang H."/>
            <person name="O'Toole P.W."/>
        </authorList>
    </citation>
    <scope>NUCLEOTIDE SEQUENCE [LARGE SCALE GENOMIC DNA]</scope>
    <source>
        <strain evidence="9 10">DSM 19906</strain>
    </source>
</reference>
<keyword evidence="10" id="KW-1185">Reference proteome</keyword>
<feature type="domain" description="Peptidase S26" evidence="8">
    <location>
        <begin position="9"/>
        <end position="175"/>
    </location>
</feature>
<dbReference type="InterPro" id="IPR036286">
    <property type="entry name" value="LexA/Signal_pep-like_sf"/>
</dbReference>
<dbReference type="EMBL" id="AZEB01000022">
    <property type="protein sequence ID" value="KRL20717.1"/>
    <property type="molecule type" value="Genomic_DNA"/>
</dbReference>
<comment type="subcellular location">
    <subcellularLocation>
        <location evidence="2">Cell membrane</location>
        <topology evidence="2">Single-pass type II membrane protein</topology>
    </subcellularLocation>
    <subcellularLocation>
        <location evidence="7">Membrane</location>
        <topology evidence="7">Single-pass type II membrane protein</topology>
    </subcellularLocation>
</comment>
<dbReference type="GO" id="GO:0009003">
    <property type="term" value="F:signal peptidase activity"/>
    <property type="evidence" value="ECO:0007669"/>
    <property type="project" value="UniProtKB-EC"/>
</dbReference>
<dbReference type="GO" id="GO:0006465">
    <property type="term" value="P:signal peptide processing"/>
    <property type="evidence" value="ECO:0007669"/>
    <property type="project" value="InterPro"/>
</dbReference>
<dbReference type="PANTHER" id="PTHR43390:SF1">
    <property type="entry name" value="CHLOROPLAST PROCESSING PEPTIDASE"/>
    <property type="match status" value="1"/>
</dbReference>
<dbReference type="InterPro" id="IPR000223">
    <property type="entry name" value="Pept_S26A_signal_pept_1"/>
</dbReference>
<organism evidence="9 10">
    <name type="scientific">Lentilactobacillus kisonensis DSM 19906 = JCM 15041</name>
    <dbReference type="NCBI Taxonomy" id="1423766"/>
    <lineage>
        <taxon>Bacteria</taxon>
        <taxon>Bacillati</taxon>
        <taxon>Bacillota</taxon>
        <taxon>Bacilli</taxon>
        <taxon>Lactobacillales</taxon>
        <taxon>Lactobacillaceae</taxon>
        <taxon>Lentilactobacillus</taxon>
    </lineage>
</organism>
<dbReference type="SUPFAM" id="SSF51306">
    <property type="entry name" value="LexA/Signal peptidase"/>
    <property type="match status" value="1"/>
</dbReference>
<dbReference type="PATRIC" id="fig|1423766.4.peg.1350"/>
<evidence type="ECO:0000256" key="6">
    <source>
        <dbReference type="PIRSR" id="PIRSR600223-1"/>
    </source>
</evidence>
<dbReference type="AlphaFoldDB" id="A0A0R1NJY9"/>
<keyword evidence="5 7" id="KW-0378">Hydrolase</keyword>
<feature type="active site" evidence="6">
    <location>
        <position position="82"/>
    </location>
</feature>
<evidence type="ECO:0000256" key="3">
    <source>
        <dbReference type="ARBA" id="ARBA00009370"/>
    </source>
</evidence>
<keyword evidence="7" id="KW-0472">Membrane</keyword>
<proteinExistence type="inferred from homology"/>
<evidence type="ECO:0000313" key="9">
    <source>
        <dbReference type="EMBL" id="KRL20717.1"/>
    </source>
</evidence>
<dbReference type="EC" id="3.4.21.89" evidence="4 7"/>
<dbReference type="Proteomes" id="UP000051439">
    <property type="component" value="Unassembled WGS sequence"/>
</dbReference>
<keyword evidence="7" id="KW-0645">Protease</keyword>
<evidence type="ECO:0000256" key="2">
    <source>
        <dbReference type="ARBA" id="ARBA00004401"/>
    </source>
</evidence>
<evidence type="ECO:0000259" key="8">
    <source>
        <dbReference type="Pfam" id="PF10502"/>
    </source>
</evidence>
<accession>A0A0R1NJY9</accession>
<evidence type="ECO:0000256" key="5">
    <source>
        <dbReference type="ARBA" id="ARBA00022801"/>
    </source>
</evidence>
<dbReference type="Gene3D" id="2.10.109.10">
    <property type="entry name" value="Umud Fragment, subunit A"/>
    <property type="match status" value="1"/>
</dbReference>
<comment type="similarity">
    <text evidence="3 7">Belongs to the peptidase S26 family.</text>
</comment>
<evidence type="ECO:0000256" key="1">
    <source>
        <dbReference type="ARBA" id="ARBA00000677"/>
    </source>
</evidence>
<feature type="transmembrane region" description="Helical" evidence="7">
    <location>
        <begin position="7"/>
        <end position="24"/>
    </location>
</feature>
<gene>
    <name evidence="9" type="ORF">FC98_GL001307</name>
</gene>
<dbReference type="Pfam" id="PF10502">
    <property type="entry name" value="Peptidase_S26"/>
    <property type="match status" value="1"/>
</dbReference>
<dbReference type="CDD" id="cd06530">
    <property type="entry name" value="S26_SPase_I"/>
    <property type="match status" value="1"/>
</dbReference>
<evidence type="ECO:0000256" key="4">
    <source>
        <dbReference type="ARBA" id="ARBA00013208"/>
    </source>
</evidence>
<dbReference type="GO" id="GO:0005886">
    <property type="term" value="C:plasma membrane"/>
    <property type="evidence" value="ECO:0007669"/>
    <property type="project" value="UniProtKB-SubCell"/>
</dbReference>
<evidence type="ECO:0000256" key="7">
    <source>
        <dbReference type="RuleBase" id="RU362042"/>
    </source>
</evidence>
<keyword evidence="7" id="KW-0812">Transmembrane</keyword>
<dbReference type="InterPro" id="IPR019533">
    <property type="entry name" value="Peptidase_S26"/>
</dbReference>
<dbReference type="PROSITE" id="PS00761">
    <property type="entry name" value="SPASE_I_3"/>
    <property type="match status" value="1"/>
</dbReference>
<comment type="caution">
    <text evidence="9">The sequence shown here is derived from an EMBL/GenBank/DDBJ whole genome shotgun (WGS) entry which is preliminary data.</text>
</comment>
<sequence length="194" mass="21966">MKIFKEVFSWIIPIAIGLVVGFGIKQFVISADFVDGDSMQPNLQNKQMVVSLRTAKIHRNSVIVFNAHGEDPQATSKDYYVKRVIGLPGDTVRSHDGNIYVNHTKLYQGYISADQRTSGTGDWNLKSLSSHWVGDKQVTKIPKDKYFVLGDHRSISDDSRYWGFVDKDKIQGVTKAFPFQKKSHQINQAYKIGN</sequence>
<dbReference type="RefSeq" id="WP_008855614.1">
    <property type="nucleotide sequence ID" value="NZ_AZEB01000022.1"/>
</dbReference>
<name>A0A0R1NJY9_9LACO</name>
<dbReference type="PRINTS" id="PR00727">
    <property type="entry name" value="LEADERPTASE"/>
</dbReference>
<feature type="active site" evidence="6">
    <location>
        <position position="38"/>
    </location>
</feature>
<dbReference type="InterPro" id="IPR019758">
    <property type="entry name" value="Pept_S26A_signal_pept_1_CS"/>
</dbReference>
<dbReference type="GO" id="GO:0004252">
    <property type="term" value="F:serine-type endopeptidase activity"/>
    <property type="evidence" value="ECO:0007669"/>
    <property type="project" value="InterPro"/>
</dbReference>
<dbReference type="PANTHER" id="PTHR43390">
    <property type="entry name" value="SIGNAL PEPTIDASE I"/>
    <property type="match status" value="1"/>
</dbReference>
<protein>
    <recommendedName>
        <fullName evidence="4 7">Signal peptidase I</fullName>
        <ecNumber evidence="4 7">3.4.21.89</ecNumber>
    </recommendedName>
</protein>